<dbReference type="PROSITE" id="PS00041">
    <property type="entry name" value="HTH_ARAC_FAMILY_1"/>
    <property type="match status" value="1"/>
</dbReference>
<sequence>MLLPDNYRAGRSLHTLVEQQNSFAAAQAELHIFETHQMAESVELQFRQPVLAAMLMGKKRMHLRDKAPFCFLPGESVLLPANELMRIDFPEANMQQPTKCLALALDEDMVQQELDWLNGERPREDGLLWSFQSGNFHFTHSLAVQQILQRLIFLFTEGHPSKDLFVGMALKELLLRVLQQENEVKLGAEDSRLAQLVQYIRQHLREEFSVGELSKKACMSEAHFYRSFKAELGQSPNDFIQEERLKLAASLLLQTEEKIGDIALDCGFNSLSYFNRLFKRRYQKTPSRFRKEKRGGELSDC</sequence>
<evidence type="ECO:0000256" key="3">
    <source>
        <dbReference type="ARBA" id="ARBA00023163"/>
    </source>
</evidence>
<proteinExistence type="predicted"/>
<evidence type="ECO:0000313" key="5">
    <source>
        <dbReference type="EMBL" id="EJF53348.1"/>
    </source>
</evidence>
<organism evidence="5 6">
    <name type="scientific">Saprospira grandis DSM 2844</name>
    <dbReference type="NCBI Taxonomy" id="694433"/>
    <lineage>
        <taxon>Bacteria</taxon>
        <taxon>Pseudomonadati</taxon>
        <taxon>Bacteroidota</taxon>
        <taxon>Saprospiria</taxon>
        <taxon>Saprospirales</taxon>
        <taxon>Saprospiraceae</taxon>
        <taxon>Saprospira</taxon>
    </lineage>
</organism>
<keyword evidence="2 5" id="KW-0238">DNA-binding</keyword>
<dbReference type="InterPro" id="IPR018062">
    <property type="entry name" value="HTH_AraC-typ_CS"/>
</dbReference>
<dbReference type="InterPro" id="IPR018060">
    <property type="entry name" value="HTH_AraC"/>
</dbReference>
<feature type="domain" description="HTH araC/xylS-type" evidence="4">
    <location>
        <begin position="194"/>
        <end position="292"/>
    </location>
</feature>
<dbReference type="GO" id="GO:0043565">
    <property type="term" value="F:sequence-specific DNA binding"/>
    <property type="evidence" value="ECO:0007669"/>
    <property type="project" value="InterPro"/>
</dbReference>
<dbReference type="SMART" id="SM00342">
    <property type="entry name" value="HTH_ARAC"/>
    <property type="match status" value="1"/>
</dbReference>
<dbReference type="Proteomes" id="UP000005113">
    <property type="component" value="Unassembled WGS sequence"/>
</dbReference>
<dbReference type="AlphaFoldDB" id="J1I4R0"/>
<protein>
    <submittedName>
        <fullName evidence="5">Transcriptional regulator containing an amidase domain and an AraC-type DNA-binding HTH domain</fullName>
    </submittedName>
</protein>
<gene>
    <name evidence="5" type="ORF">SapgrDRAFT_1641</name>
</gene>
<dbReference type="InterPro" id="IPR020449">
    <property type="entry name" value="Tscrpt_reg_AraC-type_HTH"/>
</dbReference>
<evidence type="ECO:0000259" key="4">
    <source>
        <dbReference type="PROSITE" id="PS01124"/>
    </source>
</evidence>
<dbReference type="PANTHER" id="PTHR43280:SF2">
    <property type="entry name" value="HTH-TYPE TRANSCRIPTIONAL REGULATOR EXSA"/>
    <property type="match status" value="1"/>
</dbReference>
<evidence type="ECO:0000256" key="2">
    <source>
        <dbReference type="ARBA" id="ARBA00023125"/>
    </source>
</evidence>
<evidence type="ECO:0000313" key="6">
    <source>
        <dbReference type="Proteomes" id="UP000005113"/>
    </source>
</evidence>
<dbReference type="SUPFAM" id="SSF46689">
    <property type="entry name" value="Homeodomain-like"/>
    <property type="match status" value="2"/>
</dbReference>
<reference evidence="6" key="1">
    <citation type="journal article" date="2012" name="Stand. Genomic Sci.">
        <title>Permanent draft genome sequence of the gliding predator Saprospira grandis strain Sa g1 (= HR1).</title>
        <authorList>
            <person name="Mavromatis K."/>
            <person name="Chertkov O."/>
            <person name="Lapidus A."/>
            <person name="Nolan M."/>
            <person name="Lucas S."/>
            <person name="Tice H."/>
            <person name="Del Rio T.G."/>
            <person name="Cheng J.F."/>
            <person name="Han C."/>
            <person name="Tapia R."/>
            <person name="Bruce D."/>
            <person name="Goodwin L.A."/>
            <person name="Pitluck S."/>
            <person name="Huntemann M."/>
            <person name="Liolios K."/>
            <person name="Pagani I."/>
            <person name="Ivanova N."/>
            <person name="Mikhailova N."/>
            <person name="Pati A."/>
            <person name="Chen A."/>
            <person name="Palaniappan K."/>
            <person name="Land M."/>
            <person name="Brambilla E.M."/>
            <person name="Rohde M."/>
            <person name="Spring S."/>
            <person name="Goker M."/>
            <person name="Detter J.C."/>
            <person name="Bristow J."/>
            <person name="Eisen J.A."/>
            <person name="Markowitz V."/>
            <person name="Hugenholtz P."/>
            <person name="Kyrpides N.C."/>
            <person name="Klenk H.P."/>
            <person name="Woyke T."/>
        </authorList>
    </citation>
    <scope>NUCLEOTIDE SEQUENCE [LARGE SCALE GENOMIC DNA]</scope>
    <source>
        <strain evidence="6">DSM 2844</strain>
    </source>
</reference>
<dbReference type="InterPro" id="IPR009057">
    <property type="entry name" value="Homeodomain-like_sf"/>
</dbReference>
<dbReference type="EMBL" id="JH719942">
    <property type="protein sequence ID" value="EJF53348.1"/>
    <property type="molecule type" value="Genomic_DNA"/>
</dbReference>
<dbReference type="PANTHER" id="PTHR43280">
    <property type="entry name" value="ARAC-FAMILY TRANSCRIPTIONAL REGULATOR"/>
    <property type="match status" value="1"/>
</dbReference>
<accession>J1I4R0</accession>
<dbReference type="OrthoDB" id="9779074at2"/>
<evidence type="ECO:0000256" key="1">
    <source>
        <dbReference type="ARBA" id="ARBA00023015"/>
    </source>
</evidence>
<name>J1I4R0_9BACT</name>
<dbReference type="RefSeq" id="WP_002658937.1">
    <property type="nucleotide sequence ID" value="NZ_JH719942.1"/>
</dbReference>
<keyword evidence="3" id="KW-0804">Transcription</keyword>
<dbReference type="GO" id="GO:0003700">
    <property type="term" value="F:DNA-binding transcription factor activity"/>
    <property type="evidence" value="ECO:0007669"/>
    <property type="project" value="InterPro"/>
</dbReference>
<dbReference type="InterPro" id="IPR009594">
    <property type="entry name" value="Tscrpt_reg_HTH_AraC_N"/>
</dbReference>
<dbReference type="Gene3D" id="1.10.10.60">
    <property type="entry name" value="Homeodomain-like"/>
    <property type="match status" value="2"/>
</dbReference>
<dbReference type="Pfam" id="PF12833">
    <property type="entry name" value="HTH_18"/>
    <property type="match status" value="1"/>
</dbReference>
<dbReference type="PROSITE" id="PS01124">
    <property type="entry name" value="HTH_ARAC_FAMILY_2"/>
    <property type="match status" value="1"/>
</dbReference>
<dbReference type="HOGENOM" id="CLU_000445_88_7_10"/>
<keyword evidence="1" id="KW-0805">Transcription regulation</keyword>
<dbReference type="Pfam" id="PF06719">
    <property type="entry name" value="AraC_N"/>
    <property type="match status" value="1"/>
</dbReference>
<dbReference type="PRINTS" id="PR00032">
    <property type="entry name" value="HTHARAC"/>
</dbReference>